<reference evidence="1 2" key="1">
    <citation type="submission" date="2015-07" db="EMBL/GenBank/DDBJ databases">
        <authorList>
            <person name="Noorani M."/>
        </authorList>
    </citation>
    <scope>NUCLEOTIDE SEQUENCE [LARGE SCALE GENOMIC DNA]</scope>
    <source>
        <strain evidence="1">LMG730</strain>
    </source>
</reference>
<evidence type="ECO:0000313" key="1">
    <source>
        <dbReference type="EMBL" id="CTP83567.1"/>
    </source>
</evidence>
<sequence>MPIARSSRRAHALHPGLRRLVRQALLAGLALVLVWPAARGSSEWLGWRPLWLLGMPLSAWWALHRFPLPLRPLRLVLARLLLRLRLRLRLRPRPRVQARRPRRVPMWRFTRAA</sequence>
<name>A0A0K2ZF69_9XANT</name>
<gene>
    <name evidence="1" type="ORF">XTPLMG730_0497</name>
</gene>
<dbReference type="EMBL" id="CXOJ01000007">
    <property type="protein sequence ID" value="CTP83567.1"/>
    <property type="molecule type" value="Genomic_DNA"/>
</dbReference>
<organism evidence="1 2">
    <name type="scientific">Xanthomonas graminis pv. phlei</name>
    <dbReference type="NCBI Taxonomy" id="487906"/>
    <lineage>
        <taxon>Bacteria</taxon>
        <taxon>Pseudomonadati</taxon>
        <taxon>Pseudomonadota</taxon>
        <taxon>Gammaproteobacteria</taxon>
        <taxon>Lysobacterales</taxon>
        <taxon>Lysobacteraceae</taxon>
        <taxon>Xanthomonas</taxon>
        <taxon>Xanthomonas translucens group</taxon>
        <taxon>Xanthomonas graminis</taxon>
    </lineage>
</organism>
<protein>
    <submittedName>
        <fullName evidence="1">Uncharacterized protein</fullName>
    </submittedName>
</protein>
<dbReference type="Proteomes" id="UP000045978">
    <property type="component" value="Unassembled WGS sequence"/>
</dbReference>
<accession>A0A0K2ZF69</accession>
<dbReference type="RefSeq" id="WP_053837086.1">
    <property type="nucleotide sequence ID" value="NZ_CP076251.1"/>
</dbReference>
<dbReference type="AlphaFoldDB" id="A0A0K2ZF69"/>
<evidence type="ECO:0000313" key="2">
    <source>
        <dbReference type="Proteomes" id="UP000045978"/>
    </source>
</evidence>
<proteinExistence type="predicted"/>